<evidence type="ECO:0000313" key="2">
    <source>
        <dbReference type="EMBL" id="KAH7149784.1"/>
    </source>
</evidence>
<protein>
    <recommendedName>
        <fullName evidence="4">Transmembrane protein</fullName>
    </recommendedName>
</protein>
<accession>A0A9P9F1D0</accession>
<organism evidence="2 3">
    <name type="scientific">Dactylonectria estremocensis</name>
    <dbReference type="NCBI Taxonomy" id="1079267"/>
    <lineage>
        <taxon>Eukaryota</taxon>
        <taxon>Fungi</taxon>
        <taxon>Dikarya</taxon>
        <taxon>Ascomycota</taxon>
        <taxon>Pezizomycotina</taxon>
        <taxon>Sordariomycetes</taxon>
        <taxon>Hypocreomycetidae</taxon>
        <taxon>Hypocreales</taxon>
        <taxon>Nectriaceae</taxon>
        <taxon>Dactylonectria</taxon>
    </lineage>
</organism>
<evidence type="ECO:0000256" key="1">
    <source>
        <dbReference type="SAM" id="SignalP"/>
    </source>
</evidence>
<gene>
    <name evidence="2" type="ORF">B0J13DRAFT_274761</name>
</gene>
<comment type="caution">
    <text evidence="2">The sequence shown here is derived from an EMBL/GenBank/DDBJ whole genome shotgun (WGS) entry which is preliminary data.</text>
</comment>
<sequence length="169" mass="18421">MQAARRFCRLSGSGAFLCFWNLLCCLSGVFSAGGVVFCLGTQSPGLSLARFHGLVPPPSLAHLFLCFFFSFLHSSISPFLHSSIPPFLFHTVQNSRPSRPFIHFCYPSPPLLSATITYRVARPLSGSFSPASPLADLHCPFSLCLAALPLPRRASPAFPRLVVVQQQLV</sequence>
<evidence type="ECO:0008006" key="4">
    <source>
        <dbReference type="Google" id="ProtNLM"/>
    </source>
</evidence>
<keyword evidence="1" id="KW-0732">Signal</keyword>
<proteinExistence type="predicted"/>
<keyword evidence="3" id="KW-1185">Reference proteome</keyword>
<reference evidence="2" key="1">
    <citation type="journal article" date="2021" name="Nat. Commun.">
        <title>Genetic determinants of endophytism in the Arabidopsis root mycobiome.</title>
        <authorList>
            <person name="Mesny F."/>
            <person name="Miyauchi S."/>
            <person name="Thiergart T."/>
            <person name="Pickel B."/>
            <person name="Atanasova L."/>
            <person name="Karlsson M."/>
            <person name="Huettel B."/>
            <person name="Barry K.W."/>
            <person name="Haridas S."/>
            <person name="Chen C."/>
            <person name="Bauer D."/>
            <person name="Andreopoulos W."/>
            <person name="Pangilinan J."/>
            <person name="LaButti K."/>
            <person name="Riley R."/>
            <person name="Lipzen A."/>
            <person name="Clum A."/>
            <person name="Drula E."/>
            <person name="Henrissat B."/>
            <person name="Kohler A."/>
            <person name="Grigoriev I.V."/>
            <person name="Martin F.M."/>
            <person name="Hacquard S."/>
        </authorList>
    </citation>
    <scope>NUCLEOTIDE SEQUENCE</scope>
    <source>
        <strain evidence="2">MPI-CAGE-AT-0021</strain>
    </source>
</reference>
<feature type="signal peptide" evidence="1">
    <location>
        <begin position="1"/>
        <end position="31"/>
    </location>
</feature>
<dbReference type="AlphaFoldDB" id="A0A9P9F1D0"/>
<name>A0A9P9F1D0_9HYPO</name>
<dbReference type="Proteomes" id="UP000717696">
    <property type="component" value="Unassembled WGS sequence"/>
</dbReference>
<feature type="chain" id="PRO_5040313796" description="Transmembrane protein" evidence="1">
    <location>
        <begin position="32"/>
        <end position="169"/>
    </location>
</feature>
<dbReference type="EMBL" id="JAGMUU010000006">
    <property type="protein sequence ID" value="KAH7149784.1"/>
    <property type="molecule type" value="Genomic_DNA"/>
</dbReference>
<evidence type="ECO:0000313" key="3">
    <source>
        <dbReference type="Proteomes" id="UP000717696"/>
    </source>
</evidence>